<protein>
    <submittedName>
        <fullName evidence="1">Uncharacterized protein</fullName>
    </submittedName>
</protein>
<proteinExistence type="predicted"/>
<organism evidence="1 2">
    <name type="scientific">Methylomirabilis oxygeniifera</name>
    <dbReference type="NCBI Taxonomy" id="671143"/>
    <lineage>
        <taxon>Bacteria</taxon>
        <taxon>Candidatus Methylomirabilota</taxon>
        <taxon>Candidatus Methylomirabilia</taxon>
        <taxon>Candidatus Methylomirabilales</taxon>
        <taxon>Candidatus Methylomirabilaceae</taxon>
        <taxon>Candidatus Methylomirabilis</taxon>
    </lineage>
</organism>
<dbReference type="EMBL" id="FP565575">
    <property type="protein sequence ID" value="CBE69741.1"/>
    <property type="molecule type" value="Genomic_DNA"/>
</dbReference>
<dbReference type="KEGG" id="mox:DAMO_2667"/>
<sequence length="84" mass="9302">MDATRRGNVPVTLSEPNNATVTAPANEEEIGTIWVGVVSCLDTFITLSFSYRRKFNVPGSVPIRQFLGGFVKTSPYLHEWAEDV</sequence>
<dbReference type="HOGENOM" id="CLU_2521452_0_0_0"/>
<gene>
    <name evidence="1" type="ORF">DAMO_2667</name>
</gene>
<evidence type="ECO:0000313" key="1">
    <source>
        <dbReference type="EMBL" id="CBE69741.1"/>
    </source>
</evidence>
<dbReference type="Proteomes" id="UP000006898">
    <property type="component" value="Chromosome"/>
</dbReference>
<dbReference type="AlphaFoldDB" id="D5MKB9"/>
<accession>D5MKB9</accession>
<evidence type="ECO:0000313" key="2">
    <source>
        <dbReference type="Proteomes" id="UP000006898"/>
    </source>
</evidence>
<name>D5MKB9_METO1</name>
<reference evidence="1 2" key="1">
    <citation type="journal article" date="2010" name="Nature">
        <title>Nitrite-driven anaerobic methane oxidation by oxygenic bacteria.</title>
        <authorList>
            <person name="Ettwig K.F."/>
            <person name="Butler M.K."/>
            <person name="Le Paslier D."/>
            <person name="Pelletier E."/>
            <person name="Mangenot S."/>
            <person name="Kuypers M.M.M."/>
            <person name="Schreiber F."/>
            <person name="Dutilh B.E."/>
            <person name="Zedelius J."/>
            <person name="de Beer D."/>
            <person name="Gloerich J."/>
            <person name="Wessels H.J.C.T."/>
            <person name="van Allen T."/>
            <person name="Luesken F."/>
            <person name="Wu M."/>
            <person name="van de Pas-Schoonen K.T."/>
            <person name="Op den Camp H.J.M."/>
            <person name="Janssen-Megens E.M."/>
            <person name="Francoijs K-J."/>
            <person name="Stunnenberg H."/>
            <person name="Weissenbach J."/>
            <person name="Jetten M.S.M."/>
            <person name="Strous M."/>
        </authorList>
    </citation>
    <scope>NUCLEOTIDE SEQUENCE [LARGE SCALE GENOMIC DNA]</scope>
</reference>